<keyword evidence="3" id="KW-1185">Reference proteome</keyword>
<evidence type="ECO:0000256" key="1">
    <source>
        <dbReference type="SAM" id="MobiDB-lite"/>
    </source>
</evidence>
<comment type="caution">
    <text evidence="2">The sequence shown here is derived from an EMBL/GenBank/DDBJ whole genome shotgun (WGS) entry which is preliminary data.</text>
</comment>
<dbReference type="AlphaFoldDB" id="A0AAV4ACC7"/>
<dbReference type="EMBL" id="BLXT01003747">
    <property type="protein sequence ID" value="GFO05284.1"/>
    <property type="molecule type" value="Genomic_DNA"/>
</dbReference>
<organism evidence="2 3">
    <name type="scientific">Plakobranchus ocellatus</name>
    <dbReference type="NCBI Taxonomy" id="259542"/>
    <lineage>
        <taxon>Eukaryota</taxon>
        <taxon>Metazoa</taxon>
        <taxon>Spiralia</taxon>
        <taxon>Lophotrochozoa</taxon>
        <taxon>Mollusca</taxon>
        <taxon>Gastropoda</taxon>
        <taxon>Heterobranchia</taxon>
        <taxon>Euthyneura</taxon>
        <taxon>Panpulmonata</taxon>
        <taxon>Sacoglossa</taxon>
        <taxon>Placobranchoidea</taxon>
        <taxon>Plakobranchidae</taxon>
        <taxon>Plakobranchus</taxon>
    </lineage>
</organism>
<gene>
    <name evidence="2" type="ORF">PoB_003178900</name>
</gene>
<reference evidence="2 3" key="1">
    <citation type="journal article" date="2021" name="Elife">
        <title>Chloroplast acquisition without the gene transfer in kleptoplastic sea slugs, Plakobranchus ocellatus.</title>
        <authorList>
            <person name="Maeda T."/>
            <person name="Takahashi S."/>
            <person name="Yoshida T."/>
            <person name="Shimamura S."/>
            <person name="Takaki Y."/>
            <person name="Nagai Y."/>
            <person name="Toyoda A."/>
            <person name="Suzuki Y."/>
            <person name="Arimoto A."/>
            <person name="Ishii H."/>
            <person name="Satoh N."/>
            <person name="Nishiyama T."/>
            <person name="Hasebe M."/>
            <person name="Maruyama T."/>
            <person name="Minagawa J."/>
            <person name="Obokata J."/>
            <person name="Shigenobu S."/>
        </authorList>
    </citation>
    <scope>NUCLEOTIDE SEQUENCE [LARGE SCALE GENOMIC DNA]</scope>
</reference>
<protein>
    <submittedName>
        <fullName evidence="2">Uncharacterized protein</fullName>
    </submittedName>
</protein>
<sequence length="141" mass="15485">MAYKYLLQSGQMQSEDFLPTSSTFRRSSAISSGTFWSEVTHARCFLSVLNGLRKADNNLISGFLGPPSGQDAGGEARTRGREVPADLRADLSAEDNSQRFSMNIARPLTLPKIMRRANVPSLPRGSQIEHRHCAEISSSNT</sequence>
<accession>A0AAV4ACC7</accession>
<name>A0AAV4ACC7_9GAST</name>
<feature type="region of interest" description="Disordered" evidence="1">
    <location>
        <begin position="62"/>
        <end position="81"/>
    </location>
</feature>
<dbReference type="Proteomes" id="UP000735302">
    <property type="component" value="Unassembled WGS sequence"/>
</dbReference>
<evidence type="ECO:0000313" key="3">
    <source>
        <dbReference type="Proteomes" id="UP000735302"/>
    </source>
</evidence>
<evidence type="ECO:0000313" key="2">
    <source>
        <dbReference type="EMBL" id="GFO05284.1"/>
    </source>
</evidence>
<feature type="region of interest" description="Disordered" evidence="1">
    <location>
        <begin position="121"/>
        <end position="141"/>
    </location>
</feature>
<proteinExistence type="predicted"/>